<organism evidence="1 2">
    <name type="scientific">Nautilia profundicola (strain ATCC BAA-1463 / DSM 18972 / AmH)</name>
    <dbReference type="NCBI Taxonomy" id="598659"/>
    <lineage>
        <taxon>Bacteria</taxon>
        <taxon>Pseudomonadati</taxon>
        <taxon>Campylobacterota</taxon>
        <taxon>Epsilonproteobacteria</taxon>
        <taxon>Nautiliales</taxon>
        <taxon>Nautiliaceae</taxon>
        <taxon>Nautilia</taxon>
    </lineage>
</organism>
<dbReference type="InterPro" id="IPR000547">
    <property type="entry name" value="Clathrin_H-chain/VPS_repeat"/>
</dbReference>
<dbReference type="Proteomes" id="UP000000448">
    <property type="component" value="Chromosome"/>
</dbReference>
<dbReference type="KEGG" id="nam:NAMH_1220"/>
<keyword evidence="2" id="KW-1185">Reference proteome</keyword>
<dbReference type="SUPFAM" id="SSF48452">
    <property type="entry name" value="TPR-like"/>
    <property type="match status" value="1"/>
</dbReference>
<sequence>MGKLAVLFLILFITGCSVKTPPVGKKVIPNEDDYIIKALMYEDENNLTAAADMYKFLYDKTKKPVYFEKLIEDLFYQKKYNDVIKLSDEFLEDRFDKKIFMYKILSLLELKKTKEAKEELLTKLNKKDEFFYRMMAFIYLKERNYKKAADYLKSLYALNHDKQTLLQLVDILIKIKKYNEALAYLRTHLDMYGCEFDICLRLAIIYKQTYDYDNLATIYEKMGKFDQKYLMFALRIYLDNGEFDRALKLIDNNNLGDEYKLIVYETKKDYKKAAFYAYKLYEKTAKLPYLLKYCTYRYESEPTKKTAKEIVPKLKYLLKFYPSAYLYNFLGYILIDKGINIKEGLKYVQKAVELKPDNEEYIDSLAWGYYKLGKCKEAWNIIKYIKLKDKEILYHKRKIKECIKKIKSKKGKK</sequence>
<dbReference type="GO" id="GO:0016192">
    <property type="term" value="P:vesicle-mediated transport"/>
    <property type="evidence" value="ECO:0007669"/>
    <property type="project" value="InterPro"/>
</dbReference>
<dbReference type="eggNOG" id="COG0457">
    <property type="taxonomic scope" value="Bacteria"/>
</dbReference>
<gene>
    <name evidence="1" type="ordered locus">NAMH_1220</name>
</gene>
<dbReference type="PROSITE" id="PS50236">
    <property type="entry name" value="CHCR"/>
    <property type="match status" value="1"/>
</dbReference>
<accession>B9LAF5</accession>
<dbReference type="Gene3D" id="1.25.40.10">
    <property type="entry name" value="Tetratricopeptide repeat domain"/>
    <property type="match status" value="1"/>
</dbReference>
<reference evidence="1 2" key="1">
    <citation type="journal article" date="2009" name="PLoS Genet.">
        <title>Adaptations to submarine hydrothermal environments exemplified by the genome of Nautilia profundicola.</title>
        <authorList>
            <person name="Campbell B.J."/>
            <person name="Smith J.L."/>
            <person name="Hanson T.E."/>
            <person name="Klotz M.G."/>
            <person name="Stein L.Y."/>
            <person name="Lee C.K."/>
            <person name="Wu D."/>
            <person name="Robinson J.M."/>
            <person name="Khouri H.M."/>
            <person name="Eisen J.A."/>
            <person name="Cary S.C."/>
        </authorList>
    </citation>
    <scope>NUCLEOTIDE SEQUENCE [LARGE SCALE GENOMIC DNA]</scope>
    <source>
        <strain evidence="2">ATCC BAA-1463 / DSM 18972 / AmH</strain>
    </source>
</reference>
<dbReference type="PROSITE" id="PS51257">
    <property type="entry name" value="PROKAR_LIPOPROTEIN"/>
    <property type="match status" value="1"/>
</dbReference>
<dbReference type="AlphaFoldDB" id="B9LAF5"/>
<dbReference type="STRING" id="598659.NAMH_1220"/>
<dbReference type="EMBL" id="CP001279">
    <property type="protein sequence ID" value="ACM92534.1"/>
    <property type="molecule type" value="Genomic_DNA"/>
</dbReference>
<proteinExistence type="predicted"/>
<name>B9LAF5_NAUPA</name>
<evidence type="ECO:0000313" key="2">
    <source>
        <dbReference type="Proteomes" id="UP000000448"/>
    </source>
</evidence>
<protein>
    <submittedName>
        <fullName evidence="1">Tetratricopeptide repeat domain protein</fullName>
    </submittedName>
</protein>
<dbReference type="GO" id="GO:0006886">
    <property type="term" value="P:intracellular protein transport"/>
    <property type="evidence" value="ECO:0007669"/>
    <property type="project" value="InterPro"/>
</dbReference>
<dbReference type="RefSeq" id="WP_012663905.1">
    <property type="nucleotide sequence ID" value="NC_012115.1"/>
</dbReference>
<evidence type="ECO:0000313" key="1">
    <source>
        <dbReference type="EMBL" id="ACM92534.1"/>
    </source>
</evidence>
<dbReference type="HOGENOM" id="CLU_038918_0_0_7"/>
<dbReference type="InterPro" id="IPR011990">
    <property type="entry name" value="TPR-like_helical_dom_sf"/>
</dbReference>